<keyword evidence="6" id="KW-1278">Translocase</keyword>
<dbReference type="PANTHER" id="PTHR43166">
    <property type="entry name" value="AMINO ACID IMPORT ATP-BINDING PROTEIN"/>
    <property type="match status" value="1"/>
</dbReference>
<keyword evidence="5 9" id="KW-0067">ATP-binding</keyword>
<dbReference type="PROSITE" id="PS50893">
    <property type="entry name" value="ABC_TRANSPORTER_2"/>
    <property type="match status" value="1"/>
</dbReference>
<keyword evidence="3" id="KW-0997">Cell inner membrane</keyword>
<keyword evidence="2" id="KW-1003">Cell membrane</keyword>
<keyword evidence="1" id="KW-0813">Transport</keyword>
<dbReference type="InterPro" id="IPR017871">
    <property type="entry name" value="ABC_transporter-like_CS"/>
</dbReference>
<gene>
    <name evidence="9" type="primary">phnC</name>
    <name evidence="9" type="ORF">DEE74_17940</name>
</gene>
<name>A0A9Q2H0P8_RALPI</name>
<evidence type="ECO:0000313" key="9">
    <source>
        <dbReference type="EMBL" id="MBX3891747.1"/>
    </source>
</evidence>
<dbReference type="Proteomes" id="UP001199322">
    <property type="component" value="Unassembled WGS sequence"/>
</dbReference>
<evidence type="ECO:0000256" key="5">
    <source>
        <dbReference type="ARBA" id="ARBA00022840"/>
    </source>
</evidence>
<dbReference type="PANTHER" id="PTHR43166:SF6">
    <property type="entry name" value="PHOSPHONATES IMPORT ATP-BINDING PROTEIN PHNC"/>
    <property type="match status" value="1"/>
</dbReference>
<dbReference type="InterPro" id="IPR003439">
    <property type="entry name" value="ABC_transporter-like_ATP-bd"/>
</dbReference>
<dbReference type="GO" id="GO:0015416">
    <property type="term" value="F:ABC-type phosphonate transporter activity"/>
    <property type="evidence" value="ECO:0007669"/>
    <property type="project" value="InterPro"/>
</dbReference>
<evidence type="ECO:0000256" key="4">
    <source>
        <dbReference type="ARBA" id="ARBA00022741"/>
    </source>
</evidence>
<sequence>MHDSQTARLVPARFPDDRAILEVRGLNKRYLGSSVLRDLSFETMQGECLALLGPSGAGKTTLIRCMAGLDAPDAGQIFFNGTRVGELGGAQRRRIAVVFQQFNLIGRLSALDNVLAGRLGHVPAWRGLLRRFSREDRLLALECLDRVGLLSLAQQRADTLSGGQQQRVAIARALAQRPDIILADEPVASLDPQSGANVLALLHDICRNDGVTVICSLHQLDFARSWADRILGMAAGNIEVDVAAKDFDRHVSLRIYGSGIPKPAAAI</sequence>
<evidence type="ECO:0000256" key="2">
    <source>
        <dbReference type="ARBA" id="ARBA00022475"/>
    </source>
</evidence>
<proteinExistence type="predicted"/>
<evidence type="ECO:0000259" key="8">
    <source>
        <dbReference type="PROSITE" id="PS50893"/>
    </source>
</evidence>
<dbReference type="Pfam" id="PF00005">
    <property type="entry name" value="ABC_tran"/>
    <property type="match status" value="1"/>
</dbReference>
<dbReference type="SUPFAM" id="SSF52540">
    <property type="entry name" value="P-loop containing nucleoside triphosphate hydrolases"/>
    <property type="match status" value="1"/>
</dbReference>
<evidence type="ECO:0000256" key="7">
    <source>
        <dbReference type="ARBA" id="ARBA00023136"/>
    </source>
</evidence>
<evidence type="ECO:0000313" key="10">
    <source>
        <dbReference type="Proteomes" id="UP001199322"/>
    </source>
</evidence>
<dbReference type="InterPro" id="IPR027417">
    <property type="entry name" value="P-loop_NTPase"/>
</dbReference>
<dbReference type="InterPro" id="IPR050086">
    <property type="entry name" value="MetN_ABC_transporter-like"/>
</dbReference>
<dbReference type="RefSeq" id="WP_051539935.1">
    <property type="nucleotide sequence ID" value="NZ_JACBXL010000008.1"/>
</dbReference>
<reference evidence="9" key="1">
    <citation type="submission" date="2018-06" db="EMBL/GenBank/DDBJ databases">
        <authorList>
            <person name="O'Rourke A."/>
        </authorList>
    </citation>
    <scope>NUCLEOTIDE SEQUENCE</scope>
    <source>
        <strain evidence="9">132550021-3</strain>
    </source>
</reference>
<dbReference type="InterPro" id="IPR003593">
    <property type="entry name" value="AAA+_ATPase"/>
</dbReference>
<keyword evidence="4" id="KW-0547">Nucleotide-binding</keyword>
<evidence type="ECO:0000256" key="1">
    <source>
        <dbReference type="ARBA" id="ARBA00022448"/>
    </source>
</evidence>
<feature type="domain" description="ABC transporter" evidence="8">
    <location>
        <begin position="21"/>
        <end position="260"/>
    </location>
</feature>
<organism evidence="9 10">
    <name type="scientific">Ralstonia pickettii</name>
    <name type="common">Burkholderia pickettii</name>
    <dbReference type="NCBI Taxonomy" id="329"/>
    <lineage>
        <taxon>Bacteria</taxon>
        <taxon>Pseudomonadati</taxon>
        <taxon>Pseudomonadota</taxon>
        <taxon>Betaproteobacteria</taxon>
        <taxon>Burkholderiales</taxon>
        <taxon>Burkholderiaceae</taxon>
        <taxon>Ralstonia</taxon>
    </lineage>
</organism>
<dbReference type="GO" id="GO:0016887">
    <property type="term" value="F:ATP hydrolysis activity"/>
    <property type="evidence" value="ECO:0007669"/>
    <property type="project" value="InterPro"/>
</dbReference>
<dbReference type="PROSITE" id="PS00211">
    <property type="entry name" value="ABC_TRANSPORTER_1"/>
    <property type="match status" value="1"/>
</dbReference>
<dbReference type="CDD" id="cd03256">
    <property type="entry name" value="ABC_PhnC_transporter"/>
    <property type="match status" value="1"/>
</dbReference>
<comment type="caution">
    <text evidence="9">The sequence shown here is derived from an EMBL/GenBank/DDBJ whole genome shotgun (WGS) entry which is preliminary data.</text>
</comment>
<accession>A0A9Q2H0P8</accession>
<dbReference type="AlphaFoldDB" id="A0A9Q2H0P8"/>
<dbReference type="NCBIfam" id="TIGR02315">
    <property type="entry name" value="ABC_phnC"/>
    <property type="match status" value="1"/>
</dbReference>
<dbReference type="SMART" id="SM00382">
    <property type="entry name" value="AAA"/>
    <property type="match status" value="1"/>
</dbReference>
<dbReference type="GO" id="GO:0005524">
    <property type="term" value="F:ATP binding"/>
    <property type="evidence" value="ECO:0007669"/>
    <property type="project" value="UniProtKB-KW"/>
</dbReference>
<evidence type="ECO:0000256" key="3">
    <source>
        <dbReference type="ARBA" id="ARBA00022519"/>
    </source>
</evidence>
<dbReference type="GO" id="GO:0016020">
    <property type="term" value="C:membrane"/>
    <property type="evidence" value="ECO:0007669"/>
    <property type="project" value="InterPro"/>
</dbReference>
<dbReference type="InterPro" id="IPR012693">
    <property type="entry name" value="ABC_transpr_PhnC"/>
</dbReference>
<dbReference type="EMBL" id="QGBI01000017">
    <property type="protein sequence ID" value="MBX3891747.1"/>
    <property type="molecule type" value="Genomic_DNA"/>
</dbReference>
<dbReference type="Gene3D" id="3.40.50.300">
    <property type="entry name" value="P-loop containing nucleotide triphosphate hydrolases"/>
    <property type="match status" value="1"/>
</dbReference>
<keyword evidence="7" id="KW-0472">Membrane</keyword>
<protein>
    <submittedName>
        <fullName evidence="9">Phosphonate ABC transporter ATP-binding protein</fullName>
    </submittedName>
</protein>
<evidence type="ECO:0000256" key="6">
    <source>
        <dbReference type="ARBA" id="ARBA00022967"/>
    </source>
</evidence>